<dbReference type="PANTHER" id="PTHR34847">
    <property type="entry name" value="NODULATION PROTEIN U"/>
    <property type="match status" value="1"/>
</dbReference>
<evidence type="ECO:0000313" key="3">
    <source>
        <dbReference type="EMBL" id="QXN90718.1"/>
    </source>
</evidence>
<organism evidence="3 4">
    <name type="scientific">Nocardia iowensis</name>
    <dbReference type="NCBI Taxonomy" id="204891"/>
    <lineage>
        <taxon>Bacteria</taxon>
        <taxon>Bacillati</taxon>
        <taxon>Actinomycetota</taxon>
        <taxon>Actinomycetes</taxon>
        <taxon>Mycobacteriales</taxon>
        <taxon>Nocardiaceae</taxon>
        <taxon>Nocardia</taxon>
    </lineage>
</organism>
<dbReference type="EMBL" id="CP078145">
    <property type="protein sequence ID" value="QXN90718.1"/>
    <property type="molecule type" value="Genomic_DNA"/>
</dbReference>
<dbReference type="Pfam" id="PF16861">
    <property type="entry name" value="Carbam_trans_C"/>
    <property type="match status" value="1"/>
</dbReference>
<evidence type="ECO:0000313" key="4">
    <source>
        <dbReference type="Proteomes" id="UP000694257"/>
    </source>
</evidence>
<evidence type="ECO:0008006" key="5">
    <source>
        <dbReference type="Google" id="ProtNLM"/>
    </source>
</evidence>
<feature type="domain" description="Carbamoyltransferase" evidence="1">
    <location>
        <begin position="33"/>
        <end position="368"/>
    </location>
</feature>
<protein>
    <recommendedName>
        <fullName evidence="5">Carbamoyltransferase</fullName>
    </recommendedName>
</protein>
<dbReference type="PANTHER" id="PTHR34847:SF1">
    <property type="entry name" value="NODULATION PROTEIN U"/>
    <property type="match status" value="1"/>
</dbReference>
<gene>
    <name evidence="3" type="ORF">KV110_35920</name>
</gene>
<evidence type="ECO:0000259" key="1">
    <source>
        <dbReference type="Pfam" id="PF02543"/>
    </source>
</evidence>
<dbReference type="InterPro" id="IPR031730">
    <property type="entry name" value="Carbam_trans_C"/>
</dbReference>
<keyword evidence="4" id="KW-1185">Reference proteome</keyword>
<proteinExistence type="predicted"/>
<evidence type="ECO:0000259" key="2">
    <source>
        <dbReference type="Pfam" id="PF16861"/>
    </source>
</evidence>
<dbReference type="InterPro" id="IPR003696">
    <property type="entry name" value="Carbtransf_dom"/>
</dbReference>
<dbReference type="Proteomes" id="UP000694257">
    <property type="component" value="Chromosome"/>
</dbReference>
<sequence>MIVLGYNGFTHSSEIRISDHGSQDIDRYNVLGHDAAVSVTIDGTVVAAVEEERLNREKKTSQFPTNAIDWCLRKSGIELKDVDYFAFPWAVTDEVIKSIVLDIFTLAPTPTMAFGMTAEIGELYTKLLTHEAIAQDFRERTGFDIPAEKLILVPHHLAHLMCGYQIRGGGDSAFFISDGRGERESAIAGQIVGGKITLFDQMTMTSTNSVGLFYNNITRYLGFLPNNDEYKVMGLSAYCQTPTDKSIIDRFISLQDDGRIEFTVTTDNARGEHPYRDFFDDIFGGNDGNRESFEFRARVARAAQDVTEIATAHQVAALSKLTELSNLIIEGGVALNCVNNTKLLENSSFDSVDVSFGASDTGLAIGAAAFVGNQYGGVRPTPTGTYLGPDYTHEEMLAATHSYADRITVKELAAGEVPAKTAELLAEKVVIGWFQGAAEYGPRALGARSILANPMFEDIKDIINIRVKHREPFRPFAPMVLESTAEKLFEMGKLPTSPYMTFVVPVREEFQDKIPGACHVDGTSRVQTVSDAQNPIVAELLREVEKTTGVACVINTSFNVAGEPIVCSPTDAIECFLGTEIDYLVLGRLLIQKTAS</sequence>
<name>A0ABX8RMA9_NOCIO</name>
<dbReference type="Pfam" id="PF02543">
    <property type="entry name" value="Carbam_trans_N"/>
    <property type="match status" value="1"/>
</dbReference>
<reference evidence="3 4" key="1">
    <citation type="submission" date="2021-07" db="EMBL/GenBank/DDBJ databases">
        <title>Whole Genome Sequence of Nocardia Iowensis.</title>
        <authorList>
            <person name="Lamm A."/>
            <person name="Collins-Fairclough A.M."/>
            <person name="Bunk B."/>
            <person name="Sproer C."/>
        </authorList>
    </citation>
    <scope>NUCLEOTIDE SEQUENCE [LARGE SCALE GENOMIC DNA]</scope>
    <source>
        <strain evidence="3 4">NRRL 5646</strain>
    </source>
</reference>
<dbReference type="RefSeq" id="WP_218471585.1">
    <property type="nucleotide sequence ID" value="NZ_BAABJN010000006.1"/>
</dbReference>
<accession>A0ABX8RMA9</accession>
<feature type="domain" description="Carbamoyltransferase C-terminal" evidence="2">
    <location>
        <begin position="422"/>
        <end position="593"/>
    </location>
</feature>
<dbReference type="InterPro" id="IPR051338">
    <property type="entry name" value="NodU/CmcH_Carbamoyltrnsfr"/>
</dbReference>